<dbReference type="InterPro" id="IPR005940">
    <property type="entry name" value="Anthranilate_Pribosyl_Tfrase"/>
</dbReference>
<dbReference type="AlphaFoldDB" id="A0A538TKS5"/>
<dbReference type="PANTHER" id="PTHR43285:SF2">
    <property type="entry name" value="ANTHRANILATE PHOSPHORIBOSYLTRANSFERASE"/>
    <property type="match status" value="1"/>
</dbReference>
<gene>
    <name evidence="5" type="primary">trpD</name>
    <name evidence="5" type="ORF">E6K79_08065</name>
</gene>
<evidence type="ECO:0000259" key="4">
    <source>
        <dbReference type="Pfam" id="PF00591"/>
    </source>
</evidence>
<accession>A0A538TKS5</accession>
<evidence type="ECO:0000313" key="6">
    <source>
        <dbReference type="Proteomes" id="UP000317691"/>
    </source>
</evidence>
<feature type="region of interest" description="Disordered" evidence="3">
    <location>
        <begin position="1"/>
        <end position="32"/>
    </location>
</feature>
<reference evidence="5 6" key="1">
    <citation type="journal article" date="2019" name="Nat. Microbiol.">
        <title>Mediterranean grassland soil C-N compound turnover is dependent on rainfall and depth, and is mediated by genomically divergent microorganisms.</title>
        <authorList>
            <person name="Diamond S."/>
            <person name="Andeer P.F."/>
            <person name="Li Z."/>
            <person name="Crits-Christoph A."/>
            <person name="Burstein D."/>
            <person name="Anantharaman K."/>
            <person name="Lane K.R."/>
            <person name="Thomas B.C."/>
            <person name="Pan C."/>
            <person name="Northen T.R."/>
            <person name="Banfield J.F."/>
        </authorList>
    </citation>
    <scope>NUCLEOTIDE SEQUENCE [LARGE SCALE GENOMIC DNA]</scope>
    <source>
        <strain evidence="5">WS_9</strain>
    </source>
</reference>
<evidence type="ECO:0000256" key="1">
    <source>
        <dbReference type="ARBA" id="ARBA00022676"/>
    </source>
</evidence>
<dbReference type="Proteomes" id="UP000317691">
    <property type="component" value="Unassembled WGS sequence"/>
</dbReference>
<evidence type="ECO:0000256" key="2">
    <source>
        <dbReference type="ARBA" id="ARBA00022679"/>
    </source>
</evidence>
<dbReference type="GO" id="GO:0000162">
    <property type="term" value="P:L-tryptophan biosynthetic process"/>
    <property type="evidence" value="ECO:0007669"/>
    <property type="project" value="InterPro"/>
</dbReference>
<dbReference type="Gene3D" id="3.40.1030.10">
    <property type="entry name" value="Nucleoside phosphorylase/phosphoribosyltransferase catalytic domain"/>
    <property type="match status" value="1"/>
</dbReference>
<dbReference type="GO" id="GO:0005829">
    <property type="term" value="C:cytosol"/>
    <property type="evidence" value="ECO:0007669"/>
    <property type="project" value="TreeGrafter"/>
</dbReference>
<dbReference type="InterPro" id="IPR000312">
    <property type="entry name" value="Glycosyl_Trfase_fam3"/>
</dbReference>
<dbReference type="EMBL" id="VBOZ01000025">
    <property type="protein sequence ID" value="TMQ64227.1"/>
    <property type="molecule type" value="Genomic_DNA"/>
</dbReference>
<dbReference type="InterPro" id="IPR035902">
    <property type="entry name" value="Nuc_phospho_transferase"/>
</dbReference>
<dbReference type="EC" id="2.4.2.18" evidence="5"/>
<dbReference type="NCBIfam" id="TIGR01245">
    <property type="entry name" value="trpD"/>
    <property type="match status" value="1"/>
</dbReference>
<dbReference type="Pfam" id="PF00591">
    <property type="entry name" value="Glycos_transf_3"/>
    <property type="match status" value="1"/>
</dbReference>
<proteinExistence type="predicted"/>
<organism evidence="5 6">
    <name type="scientific">Eiseniibacteriota bacterium</name>
    <dbReference type="NCBI Taxonomy" id="2212470"/>
    <lineage>
        <taxon>Bacteria</taxon>
        <taxon>Candidatus Eiseniibacteriota</taxon>
    </lineage>
</organism>
<evidence type="ECO:0000313" key="5">
    <source>
        <dbReference type="EMBL" id="TMQ64227.1"/>
    </source>
</evidence>
<dbReference type="GO" id="GO:0004048">
    <property type="term" value="F:anthranilate phosphoribosyltransferase activity"/>
    <property type="evidence" value="ECO:0007669"/>
    <property type="project" value="UniProtKB-EC"/>
</dbReference>
<dbReference type="PANTHER" id="PTHR43285">
    <property type="entry name" value="ANTHRANILATE PHOSPHORIBOSYLTRANSFERASE"/>
    <property type="match status" value="1"/>
</dbReference>
<evidence type="ECO:0000256" key="3">
    <source>
        <dbReference type="SAM" id="MobiDB-lite"/>
    </source>
</evidence>
<dbReference type="SUPFAM" id="SSF52418">
    <property type="entry name" value="Nucleoside phosphorylase/phosphoribosyltransferase catalytic domain"/>
    <property type="match status" value="1"/>
</dbReference>
<feature type="domain" description="Glycosyl transferase family 3" evidence="4">
    <location>
        <begin position="78"/>
        <end position="278"/>
    </location>
</feature>
<protein>
    <submittedName>
        <fullName evidence="5">Anthranilate phosphoribosyltransferase</fullName>
        <ecNumber evidence="5">2.4.2.18</ecNumber>
    </submittedName>
</protein>
<keyword evidence="2 5" id="KW-0808">Transferase</keyword>
<name>A0A538TKS5_UNCEI</name>
<comment type="caution">
    <text evidence="5">The sequence shown here is derived from an EMBL/GenBank/DDBJ whole genome shotgun (WGS) entry which is preliminary data.</text>
</comment>
<sequence>MLGAARRVGRGADRWGRGAPRRGRSVPGDEGADPRYLRHGWGRLGQDRDRGRSSLLVGHRDRGRLVLLSKNAGAGRRTLHLGAKIEIGPHGAARALAETGFCFLFARRFHPSMRNVAFVRESLGVRTLFNWLGPLANPARATHQLVGVPERSRLEAMARVLQALGVSRALVVHGAGGLDELSLESGNEAFLVEQGSAPRPVSIEAAALGLAPAPAPALGGGDAAQNAVHVRAVLSGERGPRRDAVVLNAAAALWIAQRASSLEEGARLAAESLDSGAAKSTLERYVEISQTAGEE</sequence>
<keyword evidence="1 5" id="KW-0328">Glycosyltransferase</keyword>